<dbReference type="OrthoDB" id="3757919at2"/>
<comment type="caution">
    <text evidence="1">The sequence shown here is derived from an EMBL/GenBank/DDBJ whole genome shotgun (WGS) entry which is preliminary data.</text>
</comment>
<organism evidence="1 2">
    <name type="scientific">Actinotalea ferrariae CF5-4</name>
    <dbReference type="NCBI Taxonomy" id="948458"/>
    <lineage>
        <taxon>Bacteria</taxon>
        <taxon>Bacillati</taxon>
        <taxon>Actinomycetota</taxon>
        <taxon>Actinomycetes</taxon>
        <taxon>Micrococcales</taxon>
        <taxon>Cellulomonadaceae</taxon>
        <taxon>Actinotalea</taxon>
    </lineage>
</organism>
<keyword evidence="2" id="KW-1185">Reference proteome</keyword>
<keyword evidence="1" id="KW-0418">Kinase</keyword>
<sequence>MVEPLTDTPADEVVARLILTPDPAFVKSLGTHHTLESAMADLVDNSIDAHATTVTIRFVTRGGHLAGIIVVDDGDGMDADLADRAMRLGGQRDYAPGDLGHFGVGLKAAALGVANVLTVWSRRYGASAVGRRLSRVDMQRDYSCDVLSTQAAERSIEHALDGRAHGTVIALTELKHGVHGASPAEAAAWLTNAQQRVRHHLGLVYHRLLAANRVVVQTIQVDEHGNQGVATPVRPVDPFAYPLTGRPGFPKQLQAKASGVEVTVTCHIWPAKYENNTEFRLQQKSAEETQGFYVYRADRLLQVGGWNNVANASSLRKLARVSIDADGLDGLVQLNPEKSGTQFSTALAHALAQATSGVGNDAVSFEDYLNAAEDVLVQSKKRTHKRKPVVQPDRGFAEGVRRAIGEELDFHADEDPVEVRWKRLPTGTFFEIDRPLRTLWLNLLYRDLFSPGQKGLNDAPLVKALMFLLAQDHFAGTQYSSAKRDEAAVWQAVLGAAAEEEKARRNRGGGTR</sequence>
<evidence type="ECO:0000313" key="1">
    <source>
        <dbReference type="EMBL" id="EYR63016.1"/>
    </source>
</evidence>
<accession>A0A021VPD4</accession>
<dbReference type="Pfam" id="PF13589">
    <property type="entry name" value="HATPase_c_3"/>
    <property type="match status" value="1"/>
</dbReference>
<dbReference type="EMBL" id="AXCW01000138">
    <property type="protein sequence ID" value="EYR63016.1"/>
    <property type="molecule type" value="Genomic_DNA"/>
</dbReference>
<dbReference type="AlphaFoldDB" id="A0A021VPD4"/>
<dbReference type="RefSeq" id="WP_052022990.1">
    <property type="nucleotide sequence ID" value="NZ_AXCW01000138.1"/>
</dbReference>
<reference evidence="1 2" key="1">
    <citation type="submission" date="2014-01" db="EMBL/GenBank/DDBJ databases">
        <title>Actinotalea ferrariae CF5-4.</title>
        <authorList>
            <person name="Chen F."/>
            <person name="Li Y."/>
            <person name="Wang G."/>
        </authorList>
    </citation>
    <scope>NUCLEOTIDE SEQUENCE [LARGE SCALE GENOMIC DNA]</scope>
    <source>
        <strain evidence="1 2">CF5-4</strain>
    </source>
</reference>
<dbReference type="InterPro" id="IPR036890">
    <property type="entry name" value="HATPase_C_sf"/>
</dbReference>
<gene>
    <name evidence="1" type="ORF">N866_03670</name>
</gene>
<keyword evidence="1" id="KW-0808">Transferase</keyword>
<proteinExistence type="predicted"/>
<dbReference type="GO" id="GO:0016301">
    <property type="term" value="F:kinase activity"/>
    <property type="evidence" value="ECO:0007669"/>
    <property type="project" value="UniProtKB-KW"/>
</dbReference>
<protein>
    <submittedName>
        <fullName evidence="1">Histidine kinase</fullName>
    </submittedName>
</protein>
<name>A0A021VPD4_9CELL</name>
<dbReference type="Gene3D" id="3.30.565.10">
    <property type="entry name" value="Histidine kinase-like ATPase, C-terminal domain"/>
    <property type="match status" value="1"/>
</dbReference>
<dbReference type="Proteomes" id="UP000019753">
    <property type="component" value="Unassembled WGS sequence"/>
</dbReference>
<dbReference type="SUPFAM" id="SSF55874">
    <property type="entry name" value="ATPase domain of HSP90 chaperone/DNA topoisomerase II/histidine kinase"/>
    <property type="match status" value="1"/>
</dbReference>
<evidence type="ECO:0000313" key="2">
    <source>
        <dbReference type="Proteomes" id="UP000019753"/>
    </source>
</evidence>